<dbReference type="Pfam" id="PF00379">
    <property type="entry name" value="Chitin_bind_4"/>
    <property type="match status" value="1"/>
</dbReference>
<dbReference type="AlphaFoldDB" id="A0AAE1BEI2"/>
<dbReference type="PANTHER" id="PTHR12236">
    <property type="entry name" value="STRUCTURAL CONTITUENT OF CUTICLE"/>
    <property type="match status" value="1"/>
</dbReference>
<dbReference type="InterPro" id="IPR051217">
    <property type="entry name" value="Insect_Cuticle_Struc_Prot"/>
</dbReference>
<gene>
    <name evidence="3" type="ORF">Pcinc_044063</name>
</gene>
<evidence type="ECO:0000313" key="4">
    <source>
        <dbReference type="Proteomes" id="UP001286313"/>
    </source>
</evidence>
<comment type="caution">
    <text evidence="3">The sequence shown here is derived from an EMBL/GenBank/DDBJ whole genome shotgun (WGS) entry which is preliminary data.</text>
</comment>
<dbReference type="PANTHER" id="PTHR12236:SF79">
    <property type="entry name" value="CUTICULAR PROTEIN 50CB-RELATED"/>
    <property type="match status" value="1"/>
</dbReference>
<keyword evidence="4" id="KW-1185">Reference proteome</keyword>
<evidence type="ECO:0000256" key="2">
    <source>
        <dbReference type="PROSITE-ProRule" id="PRU00497"/>
    </source>
</evidence>
<reference evidence="3" key="1">
    <citation type="submission" date="2023-10" db="EMBL/GenBank/DDBJ databases">
        <title>Genome assemblies of two species of porcelain crab, Petrolisthes cinctipes and Petrolisthes manimaculis (Anomura: Porcellanidae).</title>
        <authorList>
            <person name="Angst P."/>
        </authorList>
    </citation>
    <scope>NUCLEOTIDE SEQUENCE</scope>
    <source>
        <strain evidence="3">PB745_01</strain>
        <tissue evidence="3">Gill</tissue>
    </source>
</reference>
<dbReference type="GO" id="GO:0005615">
    <property type="term" value="C:extracellular space"/>
    <property type="evidence" value="ECO:0007669"/>
    <property type="project" value="TreeGrafter"/>
</dbReference>
<dbReference type="GO" id="GO:0031012">
    <property type="term" value="C:extracellular matrix"/>
    <property type="evidence" value="ECO:0007669"/>
    <property type="project" value="TreeGrafter"/>
</dbReference>
<evidence type="ECO:0000256" key="1">
    <source>
        <dbReference type="ARBA" id="ARBA00022460"/>
    </source>
</evidence>
<dbReference type="Proteomes" id="UP001286313">
    <property type="component" value="Unassembled WGS sequence"/>
</dbReference>
<evidence type="ECO:0000313" key="3">
    <source>
        <dbReference type="EMBL" id="KAK3849172.1"/>
    </source>
</evidence>
<dbReference type="PROSITE" id="PS00233">
    <property type="entry name" value="CHIT_BIND_RR_1"/>
    <property type="match status" value="1"/>
</dbReference>
<keyword evidence="1 2" id="KW-0193">Cuticle</keyword>
<protein>
    <recommendedName>
        <fullName evidence="5">Cuticle protein</fullName>
    </recommendedName>
</protein>
<dbReference type="InterPro" id="IPR031311">
    <property type="entry name" value="CHIT_BIND_RR_consensus"/>
</dbReference>
<organism evidence="3 4">
    <name type="scientific">Petrolisthes cinctipes</name>
    <name type="common">Flat porcelain crab</name>
    <dbReference type="NCBI Taxonomy" id="88211"/>
    <lineage>
        <taxon>Eukaryota</taxon>
        <taxon>Metazoa</taxon>
        <taxon>Ecdysozoa</taxon>
        <taxon>Arthropoda</taxon>
        <taxon>Crustacea</taxon>
        <taxon>Multicrustacea</taxon>
        <taxon>Malacostraca</taxon>
        <taxon>Eumalacostraca</taxon>
        <taxon>Eucarida</taxon>
        <taxon>Decapoda</taxon>
        <taxon>Pleocyemata</taxon>
        <taxon>Anomura</taxon>
        <taxon>Galatheoidea</taxon>
        <taxon>Porcellanidae</taxon>
        <taxon>Petrolisthes</taxon>
    </lineage>
</organism>
<evidence type="ECO:0008006" key="5">
    <source>
        <dbReference type="Google" id="ProtNLM"/>
    </source>
</evidence>
<accession>A0AAE1BEI2</accession>
<proteinExistence type="predicted"/>
<dbReference type="GO" id="GO:0042302">
    <property type="term" value="F:structural constituent of cuticle"/>
    <property type="evidence" value="ECO:0007669"/>
    <property type="project" value="UniProtKB-UniRule"/>
</dbReference>
<dbReference type="EMBL" id="JAWQEG010009087">
    <property type="protein sequence ID" value="KAK3849172.1"/>
    <property type="molecule type" value="Genomic_DNA"/>
</dbReference>
<sequence length="138" mass="15126">MMAGVVCGGYVPPLPPRPPPPPPPPTDIFVPASYEFVYGVEDDPSANNFGHQETRDGDVTKGEYFVKLPDGRIQTVRYTADPVNGFQADISYDGEPLPHQHVPIPHHHVPPPHHGHLGHGHFPPPPPFAGHHRGHNVY</sequence>
<dbReference type="PROSITE" id="PS51155">
    <property type="entry name" value="CHIT_BIND_RR_2"/>
    <property type="match status" value="1"/>
</dbReference>
<dbReference type="InterPro" id="IPR000618">
    <property type="entry name" value="Insect_cuticle"/>
</dbReference>
<name>A0AAE1BEI2_PETCI</name>